<keyword evidence="4" id="KW-1185">Reference proteome</keyword>
<evidence type="ECO:0000313" key="4">
    <source>
        <dbReference type="Proteomes" id="UP001530400"/>
    </source>
</evidence>
<protein>
    <submittedName>
        <fullName evidence="3">Uncharacterized protein</fullName>
    </submittedName>
</protein>
<feature type="region of interest" description="Disordered" evidence="2">
    <location>
        <begin position="554"/>
        <end position="573"/>
    </location>
</feature>
<evidence type="ECO:0000256" key="1">
    <source>
        <dbReference type="SAM" id="Coils"/>
    </source>
</evidence>
<reference evidence="3 4" key="1">
    <citation type="submission" date="2024-10" db="EMBL/GenBank/DDBJ databases">
        <title>Updated reference genomes for cyclostephanoid diatoms.</title>
        <authorList>
            <person name="Roberts W.R."/>
            <person name="Alverson A.J."/>
        </authorList>
    </citation>
    <scope>NUCLEOTIDE SEQUENCE [LARGE SCALE GENOMIC DNA]</scope>
    <source>
        <strain evidence="3 4">AJA010-31</strain>
    </source>
</reference>
<organism evidence="3 4">
    <name type="scientific">Cyclotella atomus</name>
    <dbReference type="NCBI Taxonomy" id="382360"/>
    <lineage>
        <taxon>Eukaryota</taxon>
        <taxon>Sar</taxon>
        <taxon>Stramenopiles</taxon>
        <taxon>Ochrophyta</taxon>
        <taxon>Bacillariophyta</taxon>
        <taxon>Coscinodiscophyceae</taxon>
        <taxon>Thalassiosirophycidae</taxon>
        <taxon>Stephanodiscales</taxon>
        <taxon>Stephanodiscaceae</taxon>
        <taxon>Cyclotella</taxon>
    </lineage>
</organism>
<dbReference type="EMBL" id="JALLPJ020000309">
    <property type="protein sequence ID" value="KAL3795848.1"/>
    <property type="molecule type" value="Genomic_DNA"/>
</dbReference>
<proteinExistence type="predicted"/>
<name>A0ABD3Q5X7_9STRA</name>
<comment type="caution">
    <text evidence="3">The sequence shown here is derived from an EMBL/GenBank/DDBJ whole genome shotgun (WGS) entry which is preliminary data.</text>
</comment>
<feature type="region of interest" description="Disordered" evidence="2">
    <location>
        <begin position="112"/>
        <end position="133"/>
    </location>
</feature>
<accession>A0ABD3Q5X7</accession>
<sequence>MEHLLTQAAYDISIRSQVEETLSSILHDVETAYSLEQSLNNHNVLRDLQEKYAAIQLRYEEREAVWEMERREKERLGVALLEEIVKLSARGVREEKERRSLEMQLQRLMSDGKQSADLSAVTKNQESAAPPHVAKGINELSLEDPATDVGESAQLEETGPVPTSDDTTNDDAAVCQKEEPITEGSANKVTINLHELNESILMNMFSFMDPMDVMNFAQINKAMFTRIDTLFGMGSTAVSSDTNAGTATVPKEPQVSTASTTDTTNSRPPLPPGSVTSTTVAQSSASVASVNSQSSGTALKTSPKLFAMPSPTIPSIVGPSSGASWIPRFGSATDASSVALASQSTTTAPTHTRAPSTGSAGSAVPDTEIKLNAAMANSMASKLSPAELSVILRMREKLQKCEADAARSRQEKEDAVANLASVEAVKEFLVARVRDTEKTVQNQKEEMKEVQKKNLADQEVIIFLDERVKKLEGEVNDIKSQESIAKQEAADAVAKNEKKVRVLSDMLRFEREQMASNEREWKNTKKLLVKEVKSCRSHIVTLEAELDGLKRQNEQLKQGLRVTSPPNKGLKYR</sequence>
<dbReference type="Proteomes" id="UP001530400">
    <property type="component" value="Unassembled WGS sequence"/>
</dbReference>
<feature type="compositionally biased region" description="Polar residues" evidence="2">
    <location>
        <begin position="112"/>
        <end position="127"/>
    </location>
</feature>
<feature type="region of interest" description="Disordered" evidence="2">
    <location>
        <begin position="238"/>
        <end position="280"/>
    </location>
</feature>
<gene>
    <name evidence="3" type="ORF">ACHAWO_010140</name>
</gene>
<feature type="compositionally biased region" description="Polar residues" evidence="2">
    <location>
        <begin position="254"/>
        <end position="267"/>
    </location>
</feature>
<keyword evidence="1" id="KW-0175">Coiled coil</keyword>
<feature type="coiled-coil region" evidence="1">
    <location>
        <begin position="391"/>
        <end position="488"/>
    </location>
</feature>
<feature type="region of interest" description="Disordered" evidence="2">
    <location>
        <begin position="340"/>
        <end position="364"/>
    </location>
</feature>
<dbReference type="AlphaFoldDB" id="A0ABD3Q5X7"/>
<feature type="compositionally biased region" description="Polar residues" evidence="2">
    <location>
        <begin position="340"/>
        <end position="360"/>
    </location>
</feature>
<evidence type="ECO:0000313" key="3">
    <source>
        <dbReference type="EMBL" id="KAL3795848.1"/>
    </source>
</evidence>
<evidence type="ECO:0000256" key="2">
    <source>
        <dbReference type="SAM" id="MobiDB-lite"/>
    </source>
</evidence>